<keyword evidence="7 8" id="KW-0472">Membrane</keyword>
<dbReference type="STRING" id="441103.TRN7648_01073"/>
<dbReference type="PANTHER" id="PTHR30269:SF37">
    <property type="entry name" value="MEMBRANE TRANSPORTER PROTEIN"/>
    <property type="match status" value="1"/>
</dbReference>
<dbReference type="InterPro" id="IPR002781">
    <property type="entry name" value="TM_pro_TauE-like"/>
</dbReference>
<accession>A0A0P1GLE7</accession>
<keyword evidence="6 8" id="KW-1133">Transmembrane helix</keyword>
<name>A0A0P1GLE7_9RHOB</name>
<dbReference type="OrthoDB" id="9795324at2"/>
<keyword evidence="4 8" id="KW-1003">Cell membrane</keyword>
<evidence type="ECO:0000256" key="3">
    <source>
        <dbReference type="ARBA" id="ARBA00022448"/>
    </source>
</evidence>
<reference evidence="9 10" key="1">
    <citation type="submission" date="2015-09" db="EMBL/GenBank/DDBJ databases">
        <authorList>
            <consortium name="Swine Surveillance"/>
        </authorList>
    </citation>
    <scope>NUCLEOTIDE SEQUENCE [LARGE SCALE GENOMIC DNA]</scope>
    <source>
        <strain evidence="9 10">CECT 7648</strain>
    </source>
</reference>
<organism evidence="9 10">
    <name type="scientific">Tropicibacter naphthalenivorans</name>
    <dbReference type="NCBI Taxonomy" id="441103"/>
    <lineage>
        <taxon>Bacteria</taxon>
        <taxon>Pseudomonadati</taxon>
        <taxon>Pseudomonadota</taxon>
        <taxon>Alphaproteobacteria</taxon>
        <taxon>Rhodobacterales</taxon>
        <taxon>Roseobacteraceae</taxon>
        <taxon>Tropicibacter</taxon>
    </lineage>
</organism>
<feature type="transmembrane region" description="Helical" evidence="8">
    <location>
        <begin position="168"/>
        <end position="190"/>
    </location>
</feature>
<comment type="similarity">
    <text evidence="2 8">Belongs to the 4-toluene sulfonate uptake permease (TSUP) (TC 2.A.102) family.</text>
</comment>
<keyword evidence="10" id="KW-1185">Reference proteome</keyword>
<evidence type="ECO:0000256" key="7">
    <source>
        <dbReference type="ARBA" id="ARBA00023136"/>
    </source>
</evidence>
<dbReference type="AlphaFoldDB" id="A0A0P1GLE7"/>
<evidence type="ECO:0000256" key="5">
    <source>
        <dbReference type="ARBA" id="ARBA00022692"/>
    </source>
</evidence>
<dbReference type="Pfam" id="PF01925">
    <property type="entry name" value="TauE"/>
    <property type="match status" value="1"/>
</dbReference>
<feature type="transmembrane region" description="Helical" evidence="8">
    <location>
        <begin position="136"/>
        <end position="162"/>
    </location>
</feature>
<dbReference type="Proteomes" id="UP000054935">
    <property type="component" value="Unassembled WGS sequence"/>
</dbReference>
<proteinExistence type="inferred from homology"/>
<evidence type="ECO:0000313" key="9">
    <source>
        <dbReference type="EMBL" id="CUH76694.1"/>
    </source>
</evidence>
<evidence type="ECO:0000256" key="1">
    <source>
        <dbReference type="ARBA" id="ARBA00004651"/>
    </source>
</evidence>
<evidence type="ECO:0000256" key="6">
    <source>
        <dbReference type="ARBA" id="ARBA00022989"/>
    </source>
</evidence>
<feature type="transmembrane region" description="Helical" evidence="8">
    <location>
        <begin position="45"/>
        <end position="67"/>
    </location>
</feature>
<evidence type="ECO:0000256" key="8">
    <source>
        <dbReference type="RuleBase" id="RU363041"/>
    </source>
</evidence>
<keyword evidence="5 8" id="KW-0812">Transmembrane</keyword>
<dbReference type="EMBL" id="CYSE01000002">
    <property type="protein sequence ID" value="CUH76694.1"/>
    <property type="molecule type" value="Genomic_DNA"/>
</dbReference>
<feature type="transmembrane region" description="Helical" evidence="8">
    <location>
        <begin position="228"/>
        <end position="247"/>
    </location>
</feature>
<feature type="transmembrane region" description="Helical" evidence="8">
    <location>
        <begin position="104"/>
        <end position="124"/>
    </location>
</feature>
<feature type="transmembrane region" description="Helical" evidence="8">
    <location>
        <begin position="197"/>
        <end position="216"/>
    </location>
</feature>
<evidence type="ECO:0000256" key="4">
    <source>
        <dbReference type="ARBA" id="ARBA00022475"/>
    </source>
</evidence>
<gene>
    <name evidence="9" type="ORF">TRN7648_01073</name>
</gene>
<sequence length="248" mass="26203">MPEIWSSLSPVGLGWIALAAFVGGLVRGFSGFGTALVFLPVTAQFLPPFAAIICLTSMDILGPLPLLRRAWGQAARPDLLRLSLAMGLALPLGLWVLGQVSPDIYRTAISLLSLAMLGILSLGLRYQGDIRPRAVLGIGGAAGFLGGVAGLPGPPVILFYMARPLPTTVIRATILLFLFVFDVVILGWMGVFGRLELAWVALGLAMAAPAIAGNWLGGRLFDPEKERLYRGVAYGLIAVSALSGLPIW</sequence>
<comment type="subcellular location">
    <subcellularLocation>
        <location evidence="1 8">Cell membrane</location>
        <topology evidence="1 8">Multi-pass membrane protein</topology>
    </subcellularLocation>
</comment>
<keyword evidence="3" id="KW-0813">Transport</keyword>
<dbReference type="RefSeq" id="WP_058246611.1">
    <property type="nucleotide sequence ID" value="NZ_CYSE01000002.1"/>
</dbReference>
<evidence type="ECO:0000313" key="10">
    <source>
        <dbReference type="Proteomes" id="UP000054935"/>
    </source>
</evidence>
<feature type="transmembrane region" description="Helical" evidence="8">
    <location>
        <begin position="79"/>
        <end position="98"/>
    </location>
</feature>
<evidence type="ECO:0000256" key="2">
    <source>
        <dbReference type="ARBA" id="ARBA00009142"/>
    </source>
</evidence>
<feature type="transmembrane region" description="Helical" evidence="8">
    <location>
        <begin position="12"/>
        <end position="39"/>
    </location>
</feature>
<protein>
    <recommendedName>
        <fullName evidence="8">Probable membrane transporter protein</fullName>
    </recommendedName>
</protein>
<dbReference type="InterPro" id="IPR052017">
    <property type="entry name" value="TSUP"/>
</dbReference>
<dbReference type="PANTHER" id="PTHR30269">
    <property type="entry name" value="TRANSMEMBRANE PROTEIN YFCA"/>
    <property type="match status" value="1"/>
</dbReference>
<dbReference type="GO" id="GO:0005886">
    <property type="term" value="C:plasma membrane"/>
    <property type="evidence" value="ECO:0007669"/>
    <property type="project" value="UniProtKB-SubCell"/>
</dbReference>